<protein>
    <recommendedName>
        <fullName evidence="3">HNH nuclease domain-containing protein</fullName>
    </recommendedName>
</protein>
<accession>A0A1L9TGV1</accession>
<evidence type="ECO:0008006" key="3">
    <source>
        <dbReference type="Google" id="ProtNLM"/>
    </source>
</evidence>
<gene>
    <name evidence="1" type="ORF">ASPSYDRAFT_89394</name>
</gene>
<dbReference type="EMBL" id="KV878586">
    <property type="protein sequence ID" value="OJJ58660.1"/>
    <property type="molecule type" value="Genomic_DNA"/>
</dbReference>
<dbReference type="VEuPathDB" id="FungiDB:ASPSYDRAFT_89394"/>
<reference evidence="2" key="1">
    <citation type="journal article" date="2017" name="Genome Biol.">
        <title>Comparative genomics reveals high biological diversity and specific adaptations in the industrially and medically important fungal genus Aspergillus.</title>
        <authorList>
            <person name="de Vries R.P."/>
            <person name="Riley R."/>
            <person name="Wiebenga A."/>
            <person name="Aguilar-Osorio G."/>
            <person name="Amillis S."/>
            <person name="Uchima C.A."/>
            <person name="Anderluh G."/>
            <person name="Asadollahi M."/>
            <person name="Askin M."/>
            <person name="Barry K."/>
            <person name="Battaglia E."/>
            <person name="Bayram O."/>
            <person name="Benocci T."/>
            <person name="Braus-Stromeyer S.A."/>
            <person name="Caldana C."/>
            <person name="Canovas D."/>
            <person name="Cerqueira G.C."/>
            <person name="Chen F."/>
            <person name="Chen W."/>
            <person name="Choi C."/>
            <person name="Clum A."/>
            <person name="Dos Santos R.A."/>
            <person name="Damasio A.R."/>
            <person name="Diallinas G."/>
            <person name="Emri T."/>
            <person name="Fekete E."/>
            <person name="Flipphi M."/>
            <person name="Freyberg S."/>
            <person name="Gallo A."/>
            <person name="Gournas C."/>
            <person name="Habgood R."/>
            <person name="Hainaut M."/>
            <person name="Harispe M.L."/>
            <person name="Henrissat B."/>
            <person name="Hilden K.S."/>
            <person name="Hope R."/>
            <person name="Hossain A."/>
            <person name="Karabika E."/>
            <person name="Karaffa L."/>
            <person name="Karanyi Z."/>
            <person name="Krasevec N."/>
            <person name="Kuo A."/>
            <person name="Kusch H."/>
            <person name="LaButti K."/>
            <person name="Lagendijk E.L."/>
            <person name="Lapidus A."/>
            <person name="Levasseur A."/>
            <person name="Lindquist E."/>
            <person name="Lipzen A."/>
            <person name="Logrieco A.F."/>
            <person name="MacCabe A."/>
            <person name="Maekelae M.R."/>
            <person name="Malavazi I."/>
            <person name="Melin P."/>
            <person name="Meyer V."/>
            <person name="Mielnichuk N."/>
            <person name="Miskei M."/>
            <person name="Molnar A.P."/>
            <person name="Mule G."/>
            <person name="Ngan C.Y."/>
            <person name="Orejas M."/>
            <person name="Orosz E."/>
            <person name="Ouedraogo J.P."/>
            <person name="Overkamp K.M."/>
            <person name="Park H.-S."/>
            <person name="Perrone G."/>
            <person name="Piumi F."/>
            <person name="Punt P.J."/>
            <person name="Ram A.F."/>
            <person name="Ramon A."/>
            <person name="Rauscher S."/>
            <person name="Record E."/>
            <person name="Riano-Pachon D.M."/>
            <person name="Robert V."/>
            <person name="Roehrig J."/>
            <person name="Ruller R."/>
            <person name="Salamov A."/>
            <person name="Salih N.S."/>
            <person name="Samson R.A."/>
            <person name="Sandor E."/>
            <person name="Sanguinetti M."/>
            <person name="Schuetze T."/>
            <person name="Sepcic K."/>
            <person name="Shelest E."/>
            <person name="Sherlock G."/>
            <person name="Sophianopoulou V."/>
            <person name="Squina F.M."/>
            <person name="Sun H."/>
            <person name="Susca A."/>
            <person name="Todd R.B."/>
            <person name="Tsang A."/>
            <person name="Unkles S.E."/>
            <person name="van de Wiele N."/>
            <person name="van Rossen-Uffink D."/>
            <person name="Oliveira J.V."/>
            <person name="Vesth T.C."/>
            <person name="Visser J."/>
            <person name="Yu J.-H."/>
            <person name="Zhou M."/>
            <person name="Andersen M.R."/>
            <person name="Archer D.B."/>
            <person name="Baker S.E."/>
            <person name="Benoit I."/>
            <person name="Brakhage A.A."/>
            <person name="Braus G.H."/>
            <person name="Fischer R."/>
            <person name="Frisvad J.C."/>
            <person name="Goldman G.H."/>
            <person name="Houbraken J."/>
            <person name="Oakley B."/>
            <person name="Pocsi I."/>
            <person name="Scazzocchio C."/>
            <person name="Seiboth B."/>
            <person name="vanKuyk P.A."/>
            <person name="Wortman J."/>
            <person name="Dyer P.S."/>
            <person name="Grigoriev I.V."/>
        </authorList>
    </citation>
    <scope>NUCLEOTIDE SEQUENCE [LARGE SCALE GENOMIC DNA]</scope>
    <source>
        <strain evidence="2">CBS 593.65</strain>
    </source>
</reference>
<evidence type="ECO:0000313" key="2">
    <source>
        <dbReference type="Proteomes" id="UP000184356"/>
    </source>
</evidence>
<organism evidence="1 2">
    <name type="scientific">Aspergillus sydowii CBS 593.65</name>
    <dbReference type="NCBI Taxonomy" id="1036612"/>
    <lineage>
        <taxon>Eukaryota</taxon>
        <taxon>Fungi</taxon>
        <taxon>Dikarya</taxon>
        <taxon>Ascomycota</taxon>
        <taxon>Pezizomycotina</taxon>
        <taxon>Eurotiomycetes</taxon>
        <taxon>Eurotiomycetidae</taxon>
        <taxon>Eurotiales</taxon>
        <taxon>Aspergillaceae</taxon>
        <taxon>Aspergillus</taxon>
        <taxon>Aspergillus subgen. Nidulantes</taxon>
    </lineage>
</organism>
<dbReference type="RefSeq" id="XP_040702466.1">
    <property type="nucleotide sequence ID" value="XM_040852158.1"/>
</dbReference>
<name>A0A1L9TGV1_9EURO</name>
<dbReference type="AlphaFoldDB" id="A0A1L9TGV1"/>
<evidence type="ECO:0000313" key="1">
    <source>
        <dbReference type="EMBL" id="OJJ58660.1"/>
    </source>
</evidence>
<keyword evidence="2" id="KW-1185">Reference proteome</keyword>
<dbReference type="GeneID" id="63768231"/>
<dbReference type="OrthoDB" id="5416097at2759"/>
<proteinExistence type="predicted"/>
<dbReference type="Proteomes" id="UP000184356">
    <property type="component" value="Unassembled WGS sequence"/>
</dbReference>
<sequence length="299" mass="33346">MADRNAAKELDDPDRAALIHEISDLSGVTDINLATWACVWFADISKLRGTLDDLNDNPAKSSTEAWLRSTDAEMALNTYAKREPEKGSSVVSSEGPATVEEPYLGREKCRKGAEVCAITRSPRNPQMVTLYVDALSPWQTGPGLNNQAKIWEPAKLLWNTETVARWKSIISGTDNTHTCATVIMLCPHVENLWKGARFGLQPIYLSPDRRRLALEFYWLHSHVPKGSVTLKDEPVVDGQIRVGPNGLRLLDSGLYNFQIPHGPIILETNDRDNHPLPSMELLEMQWTLNRIIALSGVVK</sequence>